<accession>A0ACB8S4A7</accession>
<reference evidence="1" key="1">
    <citation type="submission" date="2021-02" db="EMBL/GenBank/DDBJ databases">
        <authorList>
            <consortium name="DOE Joint Genome Institute"/>
            <person name="Ahrendt S."/>
            <person name="Looney B.P."/>
            <person name="Miyauchi S."/>
            <person name="Morin E."/>
            <person name="Drula E."/>
            <person name="Courty P.E."/>
            <person name="Chicoki N."/>
            <person name="Fauchery L."/>
            <person name="Kohler A."/>
            <person name="Kuo A."/>
            <person name="Labutti K."/>
            <person name="Pangilinan J."/>
            <person name="Lipzen A."/>
            <person name="Riley R."/>
            <person name="Andreopoulos W."/>
            <person name="He G."/>
            <person name="Johnson J."/>
            <person name="Barry K.W."/>
            <person name="Grigoriev I.V."/>
            <person name="Nagy L."/>
            <person name="Hibbett D."/>
            <person name="Henrissat B."/>
            <person name="Matheny P.B."/>
            <person name="Labbe J."/>
            <person name="Martin F."/>
        </authorList>
    </citation>
    <scope>NUCLEOTIDE SEQUENCE</scope>
    <source>
        <strain evidence="1">FP105234-sp</strain>
    </source>
</reference>
<sequence length="771" mass="82512">FDDEGLSTLEKIYLFSRSQANFHKVFITHAMPSILPQVSAVEAVEYVLPLLNGLAMDEDEGVKEALATELVPIIWWFTSNCRLTDDESADPTAEPTPLLVQAFTPILGTLLLSHSAPVGSAARLAIVEILRRVHTTDVQALSSYGDEIFGEHERHLLEQEILQQVVIGIGRLDLPDEGQDEGMQMDLTSDDFAHISHALTLSNPSRTSSPVTHRSLHSPPPHLPLPISPPLGTPLSAAARGRARGGAPAAASADCDDAGEQAAVGRLSSMSLMAAVSASGFLEDSTKNAFVKEVERVGRDPVYWVRKEVSYALGALAKVVPVEVVHMALLPLFDSLSTDPVWHVRHSALFALPVILSRLSPWERRALALRTIIPLSSDTSPAVRLRVLEALGEVMYSFRDDPGGPPDAILRLFLGAFAPPHLLPAEATPAPSPVKWPDRVMNPGSSYIADGLFNEPARPLICAFNLPAVALTLGRERWPELRALYEALSQCEAMKVRRTLAASAGELARIVGPAHATRDVLPVWRAAVTAPEVEVRLKAIDSVGILLGTLPQAGVVALLEERWDSRGLGWKERESLTSVLIPLMQEGGGAAVGAVGALLRRALEDEVAAVRDAGVRAVPAMFKALAAHPAIAEQLGADVRALARSGTFRRRMTFVACYQALLAAEGYHNVLPDNPYWQSLVPLATDAIVDVRIGVARLVGTTCDQFARNAHAAPPNVGQIAVLLRADASAGVRAYVPVPPATAFQAADPALAGFATFSRPPPPTPTPTPPA</sequence>
<feature type="non-terminal residue" evidence="1">
    <location>
        <position position="771"/>
    </location>
</feature>
<protein>
    <submittedName>
        <fullName evidence="1">ARM repeat-containing protein</fullName>
    </submittedName>
</protein>
<comment type="caution">
    <text evidence="1">The sequence shown here is derived from an EMBL/GenBank/DDBJ whole genome shotgun (WGS) entry which is preliminary data.</text>
</comment>
<keyword evidence="2" id="KW-1185">Reference proteome</keyword>
<proteinExistence type="predicted"/>
<organism evidence="1 2">
    <name type="scientific">Auriscalpium vulgare</name>
    <dbReference type="NCBI Taxonomy" id="40419"/>
    <lineage>
        <taxon>Eukaryota</taxon>
        <taxon>Fungi</taxon>
        <taxon>Dikarya</taxon>
        <taxon>Basidiomycota</taxon>
        <taxon>Agaricomycotina</taxon>
        <taxon>Agaricomycetes</taxon>
        <taxon>Russulales</taxon>
        <taxon>Auriscalpiaceae</taxon>
        <taxon>Auriscalpium</taxon>
    </lineage>
</organism>
<name>A0ACB8S4A7_9AGAM</name>
<evidence type="ECO:0000313" key="2">
    <source>
        <dbReference type="Proteomes" id="UP000814033"/>
    </source>
</evidence>
<dbReference type="EMBL" id="MU275857">
    <property type="protein sequence ID" value="KAI0050916.1"/>
    <property type="molecule type" value="Genomic_DNA"/>
</dbReference>
<feature type="non-terminal residue" evidence="1">
    <location>
        <position position="1"/>
    </location>
</feature>
<dbReference type="Proteomes" id="UP000814033">
    <property type="component" value="Unassembled WGS sequence"/>
</dbReference>
<reference evidence="1" key="2">
    <citation type="journal article" date="2022" name="New Phytol.">
        <title>Evolutionary transition to the ectomycorrhizal habit in the genomes of a hyperdiverse lineage of mushroom-forming fungi.</title>
        <authorList>
            <person name="Looney B."/>
            <person name="Miyauchi S."/>
            <person name="Morin E."/>
            <person name="Drula E."/>
            <person name="Courty P.E."/>
            <person name="Kohler A."/>
            <person name="Kuo A."/>
            <person name="LaButti K."/>
            <person name="Pangilinan J."/>
            <person name="Lipzen A."/>
            <person name="Riley R."/>
            <person name="Andreopoulos W."/>
            <person name="He G."/>
            <person name="Johnson J."/>
            <person name="Nolan M."/>
            <person name="Tritt A."/>
            <person name="Barry K.W."/>
            <person name="Grigoriev I.V."/>
            <person name="Nagy L.G."/>
            <person name="Hibbett D."/>
            <person name="Henrissat B."/>
            <person name="Matheny P.B."/>
            <person name="Labbe J."/>
            <person name="Martin F.M."/>
        </authorList>
    </citation>
    <scope>NUCLEOTIDE SEQUENCE</scope>
    <source>
        <strain evidence="1">FP105234-sp</strain>
    </source>
</reference>
<gene>
    <name evidence="1" type="ORF">FA95DRAFT_1472827</name>
</gene>
<evidence type="ECO:0000313" key="1">
    <source>
        <dbReference type="EMBL" id="KAI0050916.1"/>
    </source>
</evidence>